<keyword evidence="3 5" id="KW-0732">Signal</keyword>
<name>A0A8M1KN06_CLUHA</name>
<dbReference type="Proteomes" id="UP000515152">
    <property type="component" value="Unplaced"/>
</dbReference>
<dbReference type="RefSeq" id="XP_042563109.1">
    <property type="nucleotide sequence ID" value="XM_042707175.1"/>
</dbReference>
<feature type="coiled-coil region" evidence="4">
    <location>
        <begin position="141"/>
        <end position="168"/>
    </location>
</feature>
<dbReference type="PANTHER" id="PTHR22923">
    <property type="entry name" value="CEREBELLIN-RELATED"/>
    <property type="match status" value="1"/>
</dbReference>
<evidence type="ECO:0000256" key="2">
    <source>
        <dbReference type="ARBA" id="ARBA00022525"/>
    </source>
</evidence>
<feature type="domain" description="C1q" evidence="6">
    <location>
        <begin position="279"/>
        <end position="417"/>
    </location>
</feature>
<evidence type="ECO:0000313" key="8">
    <source>
        <dbReference type="RefSeq" id="XP_042563109.1"/>
    </source>
</evidence>
<protein>
    <submittedName>
        <fullName evidence="8">Uncharacterized protein LOC122132438</fullName>
    </submittedName>
</protein>
<proteinExistence type="predicted"/>
<keyword evidence="7" id="KW-1185">Reference proteome</keyword>
<dbReference type="AlphaFoldDB" id="A0A8M1KN06"/>
<dbReference type="PANTHER" id="PTHR22923:SF102">
    <property type="entry name" value="CEREBELLIN 13-RELATED"/>
    <property type="match status" value="1"/>
</dbReference>
<dbReference type="SMART" id="SM00110">
    <property type="entry name" value="C1Q"/>
    <property type="match status" value="1"/>
</dbReference>
<evidence type="ECO:0000259" key="6">
    <source>
        <dbReference type="PROSITE" id="PS50871"/>
    </source>
</evidence>
<sequence>MLKMRAVITLLVLLLPMCGSLTLGTQTDLHTESQSTGAAAAAAAAEVSAQLDVSAELRELRDMVVEQRMTLTFTPDEQQNTKYLLNKIVGENDAVKQRLVASETKVEALERVNLAQEAEMTAVKTDVMNLIKEHAAQDAELTAVKTRLAASETEVVNLRKEAAAQTADLRSVTERVAVTETDMEHVQKDTAAQHTDLTTMKTEVEKLKLEQAAQEAELVVLKTRMDTGEAQVETRLSARETEVEKLKIEHAAQEAELTEVKTRVAVTETEVVNLEKEITEKPKVAFSAALTDSGYIKAGNTVLNLVFTKSITNVGQAYSNMTGFFTAPVKGAYYFRFTVSDVLFSTYMHISMYKNGVQVMQLYEYENGQYKYNYLSSGVTLQLEVGDDVNMRIPAGSRLYDDSYNRSTFSGFLLFTL</sequence>
<dbReference type="PROSITE" id="PS50871">
    <property type="entry name" value="C1Q"/>
    <property type="match status" value="1"/>
</dbReference>
<keyword evidence="2" id="KW-0964">Secreted</keyword>
<evidence type="ECO:0000313" key="7">
    <source>
        <dbReference type="Proteomes" id="UP000515152"/>
    </source>
</evidence>
<evidence type="ECO:0000256" key="3">
    <source>
        <dbReference type="ARBA" id="ARBA00022729"/>
    </source>
</evidence>
<keyword evidence="4" id="KW-0175">Coiled coil</keyword>
<dbReference type="InterPro" id="IPR050822">
    <property type="entry name" value="Cerebellin_Synaptic_Org"/>
</dbReference>
<dbReference type="GeneID" id="122132438"/>
<dbReference type="OrthoDB" id="6154955at2759"/>
<evidence type="ECO:0000256" key="4">
    <source>
        <dbReference type="SAM" id="Coils"/>
    </source>
</evidence>
<feature type="coiled-coil region" evidence="4">
    <location>
        <begin position="197"/>
        <end position="277"/>
    </location>
</feature>
<dbReference type="GO" id="GO:0005576">
    <property type="term" value="C:extracellular region"/>
    <property type="evidence" value="ECO:0007669"/>
    <property type="project" value="UniProtKB-SubCell"/>
</dbReference>
<accession>A0A8M1KN06</accession>
<feature type="signal peptide" evidence="5">
    <location>
        <begin position="1"/>
        <end position="24"/>
    </location>
</feature>
<evidence type="ECO:0000256" key="1">
    <source>
        <dbReference type="ARBA" id="ARBA00004613"/>
    </source>
</evidence>
<feature type="chain" id="PRO_5035433670" evidence="5">
    <location>
        <begin position="25"/>
        <end position="417"/>
    </location>
</feature>
<dbReference type="InterPro" id="IPR001073">
    <property type="entry name" value="C1q_dom"/>
</dbReference>
<comment type="subcellular location">
    <subcellularLocation>
        <location evidence="1">Secreted</location>
    </subcellularLocation>
</comment>
<dbReference type="Pfam" id="PF00386">
    <property type="entry name" value="C1q"/>
    <property type="match status" value="1"/>
</dbReference>
<dbReference type="KEGG" id="char:122132438"/>
<organism evidence="7 8">
    <name type="scientific">Clupea harengus</name>
    <name type="common">Atlantic herring</name>
    <dbReference type="NCBI Taxonomy" id="7950"/>
    <lineage>
        <taxon>Eukaryota</taxon>
        <taxon>Metazoa</taxon>
        <taxon>Chordata</taxon>
        <taxon>Craniata</taxon>
        <taxon>Vertebrata</taxon>
        <taxon>Euteleostomi</taxon>
        <taxon>Actinopterygii</taxon>
        <taxon>Neopterygii</taxon>
        <taxon>Teleostei</taxon>
        <taxon>Clupei</taxon>
        <taxon>Clupeiformes</taxon>
        <taxon>Clupeoidei</taxon>
        <taxon>Clupeidae</taxon>
        <taxon>Clupea</taxon>
    </lineage>
</organism>
<evidence type="ECO:0000256" key="5">
    <source>
        <dbReference type="SAM" id="SignalP"/>
    </source>
</evidence>
<gene>
    <name evidence="8" type="primary">LOC122132438</name>
</gene>
<reference evidence="8" key="1">
    <citation type="submission" date="2025-08" db="UniProtKB">
        <authorList>
            <consortium name="RefSeq"/>
        </authorList>
    </citation>
    <scope>IDENTIFICATION</scope>
</reference>